<dbReference type="GO" id="GO:0006465">
    <property type="term" value="P:signal peptide processing"/>
    <property type="evidence" value="ECO:0007669"/>
    <property type="project" value="InterPro"/>
</dbReference>
<evidence type="ECO:0000256" key="6">
    <source>
        <dbReference type="ARBA" id="ARBA00038445"/>
    </source>
</evidence>
<keyword evidence="3 8" id="KW-0378">Hydrolase</keyword>
<dbReference type="PANTHER" id="PTHR12383">
    <property type="entry name" value="PROTEASE FAMILY S26 MITOCHONDRIAL INNER MEMBRANE PROTEASE-RELATED"/>
    <property type="match status" value="1"/>
</dbReference>
<evidence type="ECO:0000256" key="8">
    <source>
        <dbReference type="RuleBase" id="RU362041"/>
    </source>
</evidence>
<evidence type="ECO:0000256" key="1">
    <source>
        <dbReference type="ARBA" id="ARBA00004273"/>
    </source>
</evidence>
<reference evidence="11" key="1">
    <citation type="submission" date="2021-01" db="EMBL/GenBank/DDBJ databases">
        <authorList>
            <person name="Corre E."/>
            <person name="Pelletier E."/>
            <person name="Niang G."/>
            <person name="Scheremetjew M."/>
            <person name="Finn R."/>
            <person name="Kale V."/>
            <person name="Holt S."/>
            <person name="Cochrane G."/>
            <person name="Meng A."/>
            <person name="Brown T."/>
            <person name="Cohen L."/>
        </authorList>
    </citation>
    <scope>NUCLEOTIDE SEQUENCE</scope>
    <source>
        <strain evidence="11">308</strain>
    </source>
</reference>
<keyword evidence="4 8" id="KW-0496">Mitochondrion</keyword>
<feature type="active site" evidence="7">
    <location>
        <position position="296"/>
    </location>
</feature>
<comment type="subcellular location">
    <subcellularLocation>
        <location evidence="1 8">Mitochondrion inner membrane</location>
    </subcellularLocation>
</comment>
<evidence type="ECO:0000256" key="5">
    <source>
        <dbReference type="ARBA" id="ARBA00023136"/>
    </source>
</evidence>
<evidence type="ECO:0000256" key="3">
    <source>
        <dbReference type="ARBA" id="ARBA00022801"/>
    </source>
</evidence>
<evidence type="ECO:0000256" key="7">
    <source>
        <dbReference type="PIRSR" id="PIRSR600223-1"/>
    </source>
</evidence>
<evidence type="ECO:0000313" key="11">
    <source>
        <dbReference type="EMBL" id="CAD8902878.1"/>
    </source>
</evidence>
<keyword evidence="8" id="KW-0645">Protease</keyword>
<dbReference type="InterPro" id="IPR019757">
    <property type="entry name" value="Pept_S26A_signal_pept_1_Lys-AS"/>
</dbReference>
<dbReference type="EMBL" id="HBFR01041197">
    <property type="protein sequence ID" value="CAD8902878.1"/>
    <property type="molecule type" value="Transcribed_RNA"/>
</dbReference>
<feature type="active site" evidence="7">
    <location>
        <position position="206"/>
    </location>
</feature>
<dbReference type="NCBIfam" id="TIGR02227">
    <property type="entry name" value="sigpep_I_bact"/>
    <property type="match status" value="1"/>
</dbReference>
<feature type="region of interest" description="Disordered" evidence="9">
    <location>
        <begin position="416"/>
        <end position="441"/>
    </location>
</feature>
<dbReference type="SUPFAM" id="SSF51306">
    <property type="entry name" value="LexA/Signal peptidase"/>
    <property type="match status" value="1"/>
</dbReference>
<dbReference type="PANTHER" id="PTHR12383:SF16">
    <property type="entry name" value="MITOCHONDRIAL INNER MEMBRANE PROTEASE SUBUNIT 1"/>
    <property type="match status" value="1"/>
</dbReference>
<dbReference type="GO" id="GO:0006627">
    <property type="term" value="P:protein processing involved in protein targeting to mitochondrion"/>
    <property type="evidence" value="ECO:0007669"/>
    <property type="project" value="TreeGrafter"/>
</dbReference>
<feature type="compositionally biased region" description="Basic and acidic residues" evidence="9">
    <location>
        <begin position="422"/>
        <end position="441"/>
    </location>
</feature>
<dbReference type="Gene3D" id="2.10.109.10">
    <property type="entry name" value="Umud Fragment, subunit A"/>
    <property type="match status" value="1"/>
</dbReference>
<feature type="domain" description="Peptidase S26" evidence="10">
    <location>
        <begin position="180"/>
        <end position="402"/>
    </location>
</feature>
<dbReference type="GO" id="GO:0042720">
    <property type="term" value="C:mitochondrial inner membrane peptidase complex"/>
    <property type="evidence" value="ECO:0007669"/>
    <property type="project" value="TreeGrafter"/>
</dbReference>
<dbReference type="AlphaFoldDB" id="A0A7S1C0W0"/>
<dbReference type="PROSITE" id="PS00760">
    <property type="entry name" value="SPASE_I_2"/>
    <property type="match status" value="1"/>
</dbReference>
<dbReference type="PRINTS" id="PR00727">
    <property type="entry name" value="LEADERPTASE"/>
</dbReference>
<name>A0A7S1C0W0_9STRA</name>
<dbReference type="InterPro" id="IPR019533">
    <property type="entry name" value="Peptidase_S26"/>
</dbReference>
<feature type="compositionally biased region" description="Low complexity" evidence="9">
    <location>
        <begin position="136"/>
        <end position="149"/>
    </location>
</feature>
<dbReference type="CDD" id="cd06530">
    <property type="entry name" value="S26_SPase_I"/>
    <property type="match status" value="1"/>
</dbReference>
<comment type="similarity">
    <text evidence="6">Belongs to the peptidase S26 family. IMP1 subfamily.</text>
</comment>
<dbReference type="InterPro" id="IPR036286">
    <property type="entry name" value="LexA/Signal_pep-like_sf"/>
</dbReference>
<keyword evidence="2 8" id="KW-0999">Mitochondrion inner membrane</keyword>
<protein>
    <recommendedName>
        <fullName evidence="8">Mitochondrial inner membrane protease subunit</fullName>
        <ecNumber evidence="8">3.4.21.-</ecNumber>
    </recommendedName>
</protein>
<evidence type="ECO:0000256" key="2">
    <source>
        <dbReference type="ARBA" id="ARBA00022792"/>
    </source>
</evidence>
<dbReference type="InterPro" id="IPR000223">
    <property type="entry name" value="Pept_S26A_signal_pept_1"/>
</dbReference>
<accession>A0A7S1C0W0</accession>
<evidence type="ECO:0000259" key="10">
    <source>
        <dbReference type="Pfam" id="PF10502"/>
    </source>
</evidence>
<gene>
    <name evidence="11" type="ORF">CHYS00102_LOCUS30097</name>
</gene>
<evidence type="ECO:0000256" key="9">
    <source>
        <dbReference type="SAM" id="MobiDB-lite"/>
    </source>
</evidence>
<sequence>MNGAAFSLVAAEGRRIAFSPFYVSSTFMRHETCCRTHATMAARRMPTATQKFKLSQGFAFRNRYDLLVSYAYFTISARRRPLMVCHVSRLLCSAASTGRTASSRSGQKWRRRQRVAAEKNVTSEVSRGVGERAGKKISAGAGSSSGNRSGPRDNLSSFSTTRGRADRVIASIKENFGVVGRILLTISIANFITLHIFDTISCEGPSMEPTVQRTGDIVLLDIATPQIWGFAPTGKDDADDRELEGRRCYRRKQRKRQHERIVNEDDDNGGYGKYLGLAHGDVVVCHHPNKAGSICKRILALPGDVVVLHPNRREKYRSDHAAWIIVDEYSKKEDKENMWDGRGGYIVRGASPWEDSLHPPWGVRIPSGHVWLEGDNPYNSRDSREYGPVPASLIVGRVVAVVFPPGRSGRMKRVSRQFLAGADEKQRMDDEHRRQKEVSSDITSNKESRWLAWRRSSDVDPFRPRLHWNSFSRKFEGSVVYYAGEGPRT</sequence>
<proteinExistence type="inferred from homology"/>
<feature type="region of interest" description="Disordered" evidence="9">
    <location>
        <begin position="100"/>
        <end position="160"/>
    </location>
</feature>
<organism evidence="11">
    <name type="scientific">Corethron hystrix</name>
    <dbReference type="NCBI Taxonomy" id="216773"/>
    <lineage>
        <taxon>Eukaryota</taxon>
        <taxon>Sar</taxon>
        <taxon>Stramenopiles</taxon>
        <taxon>Ochrophyta</taxon>
        <taxon>Bacillariophyta</taxon>
        <taxon>Coscinodiscophyceae</taxon>
        <taxon>Corethrophycidae</taxon>
        <taxon>Corethrales</taxon>
        <taxon>Corethraceae</taxon>
        <taxon>Corethron</taxon>
    </lineage>
</organism>
<dbReference type="Pfam" id="PF10502">
    <property type="entry name" value="Peptidase_S26"/>
    <property type="match status" value="1"/>
</dbReference>
<evidence type="ECO:0000256" key="4">
    <source>
        <dbReference type="ARBA" id="ARBA00023128"/>
    </source>
</evidence>
<keyword evidence="5" id="KW-0472">Membrane</keyword>
<dbReference type="InterPro" id="IPR052064">
    <property type="entry name" value="Mito_IMP1_subunit"/>
</dbReference>
<dbReference type="EC" id="3.4.21.-" evidence="8"/>
<dbReference type="GO" id="GO:0004252">
    <property type="term" value="F:serine-type endopeptidase activity"/>
    <property type="evidence" value="ECO:0007669"/>
    <property type="project" value="InterPro"/>
</dbReference>